<dbReference type="PIRSF" id="PIRSF006135">
    <property type="entry name" value="CobU"/>
    <property type="match status" value="1"/>
</dbReference>
<keyword evidence="12" id="KW-0547">Nucleotide-binding</keyword>
<keyword evidence="10" id="KW-0169">Cobalamin biosynthesis</keyword>
<organism evidence="18 19">
    <name type="scientific">Aedoeadaptatus acetigenes</name>
    <dbReference type="NCBI Taxonomy" id="2981723"/>
    <lineage>
        <taxon>Bacteria</taxon>
        <taxon>Bacillati</taxon>
        <taxon>Bacillota</taxon>
        <taxon>Tissierellia</taxon>
        <taxon>Tissierellales</taxon>
        <taxon>Peptoniphilaceae</taxon>
        <taxon>Aedoeadaptatus</taxon>
    </lineage>
</organism>
<comment type="catalytic activity">
    <reaction evidence="3">
        <text>adenosylcob(III)inamide + GTP = adenosylcob(III)inamide phosphate + GDP + H(+)</text>
        <dbReference type="Rhea" id="RHEA:15765"/>
        <dbReference type="ChEBI" id="CHEBI:2480"/>
        <dbReference type="ChEBI" id="CHEBI:15378"/>
        <dbReference type="ChEBI" id="CHEBI:37565"/>
        <dbReference type="ChEBI" id="CHEBI:58189"/>
        <dbReference type="ChEBI" id="CHEBI:58502"/>
        <dbReference type="EC" id="2.7.1.156"/>
    </reaction>
</comment>
<evidence type="ECO:0000256" key="17">
    <source>
        <dbReference type="ARBA" id="ARBA00030571"/>
    </source>
</evidence>
<comment type="catalytic activity">
    <reaction evidence="1">
        <text>adenosylcob(III)inamide + ATP = adenosylcob(III)inamide phosphate + ADP + H(+)</text>
        <dbReference type="Rhea" id="RHEA:15769"/>
        <dbReference type="ChEBI" id="CHEBI:2480"/>
        <dbReference type="ChEBI" id="CHEBI:15378"/>
        <dbReference type="ChEBI" id="CHEBI:30616"/>
        <dbReference type="ChEBI" id="CHEBI:58502"/>
        <dbReference type="ChEBI" id="CHEBI:456216"/>
        <dbReference type="EC" id="2.7.1.156"/>
    </reaction>
</comment>
<sequence>MITLITGGARSGKSAYAELRAGQHENVVYIATAQAADDAEMIRRIEAHKKRRPASWRTVERDYDLAEAIHEEDAALLDCVTVMLSNYLWKYSAEGEDVDEEKIEGLCMEELSDLIAAARRKDCDLFIVTNEVGSGIVPMHPVSRAFRDMQGRINQRLAQAADEVYACISGIPVKIK</sequence>
<dbReference type="EMBL" id="JBBNPS010000001">
    <property type="protein sequence ID" value="MEQ3352844.1"/>
    <property type="molecule type" value="Genomic_DNA"/>
</dbReference>
<comment type="similarity">
    <text evidence="7">Belongs to the CobU/CobP family.</text>
</comment>
<evidence type="ECO:0000256" key="6">
    <source>
        <dbReference type="ARBA" id="ARBA00005159"/>
    </source>
</evidence>
<comment type="caution">
    <text evidence="18">The sequence shown here is derived from an EMBL/GenBank/DDBJ whole genome shotgun (WGS) entry which is preliminary data.</text>
</comment>
<keyword evidence="15" id="KW-0342">GTP-binding</keyword>
<evidence type="ECO:0000256" key="3">
    <source>
        <dbReference type="ARBA" id="ARBA00001522"/>
    </source>
</evidence>
<dbReference type="Pfam" id="PF02283">
    <property type="entry name" value="CobU"/>
    <property type="match status" value="1"/>
</dbReference>
<evidence type="ECO:0000256" key="12">
    <source>
        <dbReference type="ARBA" id="ARBA00022741"/>
    </source>
</evidence>
<dbReference type="InterPro" id="IPR027417">
    <property type="entry name" value="P-loop_NTPase"/>
</dbReference>
<reference evidence="18 19" key="1">
    <citation type="submission" date="2024-04" db="EMBL/GenBank/DDBJ databases">
        <title>Human intestinal bacterial collection.</title>
        <authorList>
            <person name="Pauvert C."/>
            <person name="Hitch T.C.A."/>
            <person name="Clavel T."/>
        </authorList>
    </citation>
    <scope>NUCLEOTIDE SEQUENCE [LARGE SCALE GENOMIC DNA]</scope>
    <source>
        <strain evidence="18 19">CLA-SR-H026</strain>
    </source>
</reference>
<evidence type="ECO:0000256" key="16">
    <source>
        <dbReference type="ARBA" id="ARBA00029570"/>
    </source>
</evidence>
<evidence type="ECO:0000256" key="8">
    <source>
        <dbReference type="ARBA" id="ARBA00012016"/>
    </source>
</evidence>
<dbReference type="SUPFAM" id="SSF52540">
    <property type="entry name" value="P-loop containing nucleoside triphosphate hydrolases"/>
    <property type="match status" value="1"/>
</dbReference>
<comment type="function">
    <text evidence="4">Catalyzes ATP-dependent phosphorylation of adenosylcobinamide and addition of GMP to adenosylcobinamide phosphate.</text>
</comment>
<keyword evidence="18" id="KW-0548">Nucleotidyltransferase</keyword>
<dbReference type="EC" id="2.7.7.62" evidence="9"/>
<evidence type="ECO:0000256" key="15">
    <source>
        <dbReference type="ARBA" id="ARBA00023134"/>
    </source>
</evidence>
<evidence type="ECO:0000256" key="1">
    <source>
        <dbReference type="ARBA" id="ARBA00000312"/>
    </source>
</evidence>
<keyword evidence="13 18" id="KW-0418">Kinase</keyword>
<dbReference type="NCBIfam" id="NF004469">
    <property type="entry name" value="PRK05800.1"/>
    <property type="match status" value="1"/>
</dbReference>
<comment type="catalytic activity">
    <reaction evidence="2">
        <text>adenosylcob(III)inamide phosphate + GTP + H(+) = adenosylcob(III)inamide-GDP + diphosphate</text>
        <dbReference type="Rhea" id="RHEA:22712"/>
        <dbReference type="ChEBI" id="CHEBI:15378"/>
        <dbReference type="ChEBI" id="CHEBI:33019"/>
        <dbReference type="ChEBI" id="CHEBI:37565"/>
        <dbReference type="ChEBI" id="CHEBI:58502"/>
        <dbReference type="ChEBI" id="CHEBI:60487"/>
        <dbReference type="EC" id="2.7.7.62"/>
    </reaction>
</comment>
<evidence type="ECO:0000256" key="14">
    <source>
        <dbReference type="ARBA" id="ARBA00022840"/>
    </source>
</evidence>
<dbReference type="PANTHER" id="PTHR34848:SF1">
    <property type="entry name" value="BIFUNCTIONAL ADENOSYLCOBALAMIN BIOSYNTHESIS PROTEIN COBU"/>
    <property type="match status" value="1"/>
</dbReference>
<evidence type="ECO:0000256" key="4">
    <source>
        <dbReference type="ARBA" id="ARBA00003889"/>
    </source>
</evidence>
<protein>
    <recommendedName>
        <fullName evidence="16">Adenosylcobinamide kinase</fullName>
        <ecNumber evidence="8">2.7.1.156</ecNumber>
        <ecNumber evidence="9">2.7.7.62</ecNumber>
    </recommendedName>
    <alternativeName>
        <fullName evidence="17">Adenosylcobinamide-phosphate guanylyltransferase</fullName>
    </alternativeName>
</protein>
<comment type="pathway">
    <text evidence="6">Cofactor biosynthesis; adenosylcobalamin biosynthesis; adenosylcobalamin from cob(II)yrinate a,c-diamide: step 5/7.</text>
</comment>
<evidence type="ECO:0000256" key="10">
    <source>
        <dbReference type="ARBA" id="ARBA00022573"/>
    </source>
</evidence>
<evidence type="ECO:0000256" key="5">
    <source>
        <dbReference type="ARBA" id="ARBA00004692"/>
    </source>
</evidence>
<evidence type="ECO:0000256" key="9">
    <source>
        <dbReference type="ARBA" id="ARBA00012523"/>
    </source>
</evidence>
<gene>
    <name evidence="18" type="primary">cobU</name>
    <name evidence="18" type="ORF">AAA081_00795</name>
</gene>
<dbReference type="PANTHER" id="PTHR34848">
    <property type="match status" value="1"/>
</dbReference>
<dbReference type="GO" id="GO:0043752">
    <property type="term" value="F:adenosylcobinamide kinase activity"/>
    <property type="evidence" value="ECO:0007669"/>
    <property type="project" value="UniProtKB-EC"/>
</dbReference>
<proteinExistence type="inferred from homology"/>
<evidence type="ECO:0000313" key="18">
    <source>
        <dbReference type="EMBL" id="MEQ3352844.1"/>
    </source>
</evidence>
<evidence type="ECO:0000313" key="19">
    <source>
        <dbReference type="Proteomes" id="UP001481872"/>
    </source>
</evidence>
<dbReference type="Proteomes" id="UP001481872">
    <property type="component" value="Unassembled WGS sequence"/>
</dbReference>
<comment type="pathway">
    <text evidence="5">Cofactor biosynthesis; adenosylcobalamin biosynthesis; adenosylcobalamin from cob(II)yrinate a,c-diamide: step 6/7.</text>
</comment>
<dbReference type="GO" id="GO:0008820">
    <property type="term" value="F:cobinamide phosphate guanylyltransferase activity"/>
    <property type="evidence" value="ECO:0007669"/>
    <property type="project" value="UniProtKB-EC"/>
</dbReference>
<evidence type="ECO:0000256" key="2">
    <source>
        <dbReference type="ARBA" id="ARBA00000711"/>
    </source>
</evidence>
<dbReference type="RefSeq" id="WP_148471573.1">
    <property type="nucleotide sequence ID" value="NZ_JAOQJD010000001.1"/>
</dbReference>
<evidence type="ECO:0000256" key="13">
    <source>
        <dbReference type="ARBA" id="ARBA00022777"/>
    </source>
</evidence>
<dbReference type="InterPro" id="IPR003203">
    <property type="entry name" value="CobU/CobP"/>
</dbReference>
<dbReference type="Gene3D" id="3.40.50.300">
    <property type="entry name" value="P-loop containing nucleotide triphosphate hydrolases"/>
    <property type="match status" value="1"/>
</dbReference>
<keyword evidence="11 18" id="KW-0808">Transferase</keyword>
<dbReference type="CDD" id="cd00544">
    <property type="entry name" value="CobU"/>
    <property type="match status" value="1"/>
</dbReference>
<evidence type="ECO:0000256" key="11">
    <source>
        <dbReference type="ARBA" id="ARBA00022679"/>
    </source>
</evidence>
<evidence type="ECO:0000256" key="7">
    <source>
        <dbReference type="ARBA" id="ARBA00007490"/>
    </source>
</evidence>
<keyword evidence="19" id="KW-1185">Reference proteome</keyword>
<name>A0ABV1J3S5_9FIRM</name>
<dbReference type="EC" id="2.7.1.156" evidence="8"/>
<keyword evidence="14" id="KW-0067">ATP-binding</keyword>
<accession>A0ABV1J3S5</accession>